<dbReference type="EMBL" id="CABPRZ010000001">
    <property type="protein sequence ID" value="VVD63351.1"/>
    <property type="molecule type" value="Genomic_DNA"/>
</dbReference>
<name>A0A5E4RKK4_9BURK</name>
<feature type="domain" description="CobQ/CobB/MinD/ParA nucleotide binding" evidence="9">
    <location>
        <begin position="51"/>
        <end position="276"/>
    </location>
</feature>
<dbReference type="InterPro" id="IPR033949">
    <property type="entry name" value="CobQ_GATase1"/>
</dbReference>
<dbReference type="GO" id="GO:0003824">
    <property type="term" value="F:catalytic activity"/>
    <property type="evidence" value="ECO:0007669"/>
    <property type="project" value="InterPro"/>
</dbReference>
<evidence type="ECO:0000256" key="7">
    <source>
        <dbReference type="HAMAP-Rule" id="MF_00028"/>
    </source>
</evidence>
<dbReference type="CDD" id="cd01750">
    <property type="entry name" value="GATase1_CobQ"/>
    <property type="match status" value="1"/>
</dbReference>
<keyword evidence="12" id="KW-1185">Reference proteome</keyword>
<dbReference type="Gene3D" id="3.40.50.300">
    <property type="entry name" value="P-loop containing nucleotide triphosphate hydrolases"/>
    <property type="match status" value="1"/>
</dbReference>
<dbReference type="HAMAP" id="MF_00028">
    <property type="entry name" value="CobQ"/>
    <property type="match status" value="1"/>
</dbReference>
<keyword evidence="5 7" id="KW-0315">Glutamine amidotransferase</keyword>
<dbReference type="Pfam" id="PF01656">
    <property type="entry name" value="CbiA"/>
    <property type="match status" value="1"/>
</dbReference>
<dbReference type="NCBIfam" id="TIGR00313">
    <property type="entry name" value="cobQ"/>
    <property type="match status" value="1"/>
</dbReference>
<evidence type="ECO:0000256" key="6">
    <source>
        <dbReference type="ARBA" id="ARBA00025166"/>
    </source>
</evidence>
<dbReference type="PANTHER" id="PTHR21343:SF1">
    <property type="entry name" value="COBYRIC ACID SYNTHASE"/>
    <property type="match status" value="1"/>
</dbReference>
<dbReference type="InterPro" id="IPR047045">
    <property type="entry name" value="CobQ_N"/>
</dbReference>
<dbReference type="InterPro" id="IPR029062">
    <property type="entry name" value="Class_I_gatase-like"/>
</dbReference>
<feature type="region of interest" description="Disordered" evidence="8">
    <location>
        <begin position="1"/>
        <end position="40"/>
    </location>
</feature>
<feature type="active site" description="Nucleophile" evidence="7">
    <location>
        <position position="378"/>
    </location>
</feature>
<feature type="compositionally biased region" description="Low complexity" evidence="8">
    <location>
        <begin position="11"/>
        <end position="29"/>
    </location>
</feature>
<dbReference type="InterPro" id="IPR027417">
    <property type="entry name" value="P-loop_NTPase"/>
</dbReference>
<evidence type="ECO:0000256" key="3">
    <source>
        <dbReference type="ARBA" id="ARBA00019833"/>
    </source>
</evidence>
<comment type="pathway">
    <text evidence="1 7">Cofactor biosynthesis; adenosylcobalamin biosynthesis.</text>
</comment>
<dbReference type="SUPFAM" id="SSF52317">
    <property type="entry name" value="Class I glutamine amidotransferase-like"/>
    <property type="match status" value="1"/>
</dbReference>
<evidence type="ECO:0000256" key="8">
    <source>
        <dbReference type="SAM" id="MobiDB-lite"/>
    </source>
</evidence>
<evidence type="ECO:0000256" key="4">
    <source>
        <dbReference type="ARBA" id="ARBA00022573"/>
    </source>
</evidence>
<evidence type="ECO:0000313" key="11">
    <source>
        <dbReference type="EMBL" id="VVD63351.1"/>
    </source>
</evidence>
<dbReference type="RefSeq" id="WP_150695198.1">
    <property type="nucleotide sequence ID" value="NZ_CABPRZ010000001.1"/>
</dbReference>
<dbReference type="GO" id="GO:0009236">
    <property type="term" value="P:cobalamin biosynthetic process"/>
    <property type="evidence" value="ECO:0007669"/>
    <property type="project" value="UniProtKB-UniRule"/>
</dbReference>
<sequence length="551" mass="57977">MSEIPVTNDLTASSPDTPASRADAATRARSLTRRSESPDAALARVPPRGTLMIQGTSSDAGKSTVVAALCRLLRRDGVRVAPFKPQNMALNSAVTADGGEIGRAQALQAQAAGIAPHTDMNPVLLKPSSDRGAQVIIGGHVVADLDARAYHAYKPRAMSAVLAAYGRLRESYDAVIVEGAGSPAEVNLRARDIANMGFAEAVDCPVVLVADIERGGVFAQLIGTLACLSDSERARIRGFIINRFRGDPALLDSGLEWIEARTGVPVLGVLPYLHGLHLDGEDMLPAQRHAGATTHERLRVVVPALPRISNHTDFDALRAHPQVDFQYAGGGLPLPPADLVILPGSKHVRADLAWLRAQGWEPALRRHLRYGGKVLGICGGFQMLGKTIRDPLGLEGDAGMTAGLGFLDFDTMMAPQKQLRVVSGHLSPAVAGSAPSTGAEASGSGAVVRGYEIHMGVTQGAALQRPSVHLEAASGAPARPDGAVSDDGDVMGTYLHGLFDTPDACAAILSWAGLAHAQPQDYDALREASLERLADSVAAHLDLPRLWACLR</sequence>
<proteinExistence type="inferred from homology"/>
<keyword evidence="4 7" id="KW-0169">Cobalamin biosynthesis</keyword>
<evidence type="ECO:0000259" key="10">
    <source>
        <dbReference type="Pfam" id="PF07685"/>
    </source>
</evidence>
<feature type="active site" evidence="7">
    <location>
        <position position="496"/>
    </location>
</feature>
<protein>
    <recommendedName>
        <fullName evidence="3 7">Cobyric acid synthase</fullName>
    </recommendedName>
</protein>
<comment type="similarity">
    <text evidence="2 7">Belongs to the CobB/CobQ family. CobQ subfamily.</text>
</comment>
<dbReference type="AlphaFoldDB" id="A0A5E4RKK4"/>
<dbReference type="InterPro" id="IPR002586">
    <property type="entry name" value="CobQ/CobB/MinD/ParA_Nub-bd_dom"/>
</dbReference>
<dbReference type="InterPro" id="IPR011698">
    <property type="entry name" value="GATase_3"/>
</dbReference>
<reference evidence="11 12" key="1">
    <citation type="submission" date="2019-08" db="EMBL/GenBank/DDBJ databases">
        <authorList>
            <person name="Peeters C."/>
        </authorList>
    </citation>
    <scope>NUCLEOTIDE SEQUENCE [LARGE SCALE GENOMIC DNA]</scope>
    <source>
        <strain evidence="11 12">LMG 30175</strain>
    </source>
</reference>
<evidence type="ECO:0000256" key="2">
    <source>
        <dbReference type="ARBA" id="ARBA00006205"/>
    </source>
</evidence>
<dbReference type="InterPro" id="IPR004459">
    <property type="entry name" value="CobQ_synth"/>
</dbReference>
<accession>A0A5E4RKK4</accession>
<dbReference type="Pfam" id="PF07685">
    <property type="entry name" value="GATase_3"/>
    <property type="match status" value="1"/>
</dbReference>
<dbReference type="PROSITE" id="PS51274">
    <property type="entry name" value="GATASE_COBBQ"/>
    <property type="match status" value="1"/>
</dbReference>
<dbReference type="GO" id="GO:0015420">
    <property type="term" value="F:ABC-type vitamin B12 transporter activity"/>
    <property type="evidence" value="ECO:0007669"/>
    <property type="project" value="UniProtKB-UniRule"/>
</dbReference>
<dbReference type="Proteomes" id="UP000414233">
    <property type="component" value="Unassembled WGS sequence"/>
</dbReference>
<feature type="domain" description="CobB/CobQ-like glutamine amidotransferase" evidence="10">
    <location>
        <begin position="299"/>
        <end position="502"/>
    </location>
</feature>
<evidence type="ECO:0000259" key="9">
    <source>
        <dbReference type="Pfam" id="PF01656"/>
    </source>
</evidence>
<dbReference type="OrthoDB" id="9808302at2"/>
<dbReference type="SUPFAM" id="SSF52540">
    <property type="entry name" value="P-loop containing nucleoside triphosphate hydrolases"/>
    <property type="match status" value="1"/>
</dbReference>
<dbReference type="UniPathway" id="UPA00148"/>
<evidence type="ECO:0000256" key="5">
    <source>
        <dbReference type="ARBA" id="ARBA00022962"/>
    </source>
</evidence>
<comment type="function">
    <text evidence="6 7">Catalyzes amidations at positions B, D, E, and G on adenosylcobyrinic A,C-diamide. NH(2) groups are provided by glutamine, and one molecule of ATP is hydrogenolyzed for each amidation.</text>
</comment>
<organism evidence="11 12">
    <name type="scientific">Pandoraea terrae</name>
    <dbReference type="NCBI Taxonomy" id="1537710"/>
    <lineage>
        <taxon>Bacteria</taxon>
        <taxon>Pseudomonadati</taxon>
        <taxon>Pseudomonadota</taxon>
        <taxon>Betaproteobacteria</taxon>
        <taxon>Burkholderiales</taxon>
        <taxon>Burkholderiaceae</taxon>
        <taxon>Pandoraea</taxon>
    </lineage>
</organism>
<dbReference type="Gene3D" id="3.40.50.880">
    <property type="match status" value="1"/>
</dbReference>
<dbReference type="NCBIfam" id="NF001989">
    <property type="entry name" value="PRK00784.1"/>
    <property type="match status" value="1"/>
</dbReference>
<evidence type="ECO:0000256" key="1">
    <source>
        <dbReference type="ARBA" id="ARBA00004953"/>
    </source>
</evidence>
<gene>
    <name evidence="7 11" type="primary">cobQ</name>
    <name evidence="11" type="ORF">PTE30175_00214</name>
</gene>
<dbReference type="PANTHER" id="PTHR21343">
    <property type="entry name" value="DETHIOBIOTIN SYNTHETASE"/>
    <property type="match status" value="1"/>
</dbReference>
<evidence type="ECO:0000313" key="12">
    <source>
        <dbReference type="Proteomes" id="UP000414233"/>
    </source>
</evidence>
<dbReference type="CDD" id="cd05389">
    <property type="entry name" value="CobQ_N"/>
    <property type="match status" value="1"/>
</dbReference>